<proteinExistence type="predicted"/>
<dbReference type="Proteomes" id="UP000631535">
    <property type="component" value="Unassembled WGS sequence"/>
</dbReference>
<evidence type="ECO:0000313" key="2">
    <source>
        <dbReference type="EMBL" id="GGO55889.1"/>
    </source>
</evidence>
<evidence type="ECO:0000313" key="3">
    <source>
        <dbReference type="Proteomes" id="UP000631535"/>
    </source>
</evidence>
<organism evidence="2 3">
    <name type="scientific">Streptomyces daqingensis</name>
    <dbReference type="NCBI Taxonomy" id="1472640"/>
    <lineage>
        <taxon>Bacteria</taxon>
        <taxon>Bacillati</taxon>
        <taxon>Actinomycetota</taxon>
        <taxon>Actinomycetes</taxon>
        <taxon>Kitasatosporales</taxon>
        <taxon>Streptomycetaceae</taxon>
        <taxon>Streptomyces</taxon>
    </lineage>
</organism>
<feature type="compositionally biased region" description="Basic and acidic residues" evidence="1">
    <location>
        <begin position="27"/>
        <end position="38"/>
    </location>
</feature>
<comment type="caution">
    <text evidence="2">The sequence shown here is derived from an EMBL/GenBank/DDBJ whole genome shotgun (WGS) entry which is preliminary data.</text>
</comment>
<dbReference type="EMBL" id="BMMP01000018">
    <property type="protein sequence ID" value="GGO55889.1"/>
    <property type="molecule type" value="Genomic_DNA"/>
</dbReference>
<feature type="region of interest" description="Disordered" evidence="1">
    <location>
        <begin position="16"/>
        <end position="55"/>
    </location>
</feature>
<keyword evidence="3" id="KW-1185">Reference proteome</keyword>
<accession>A0ABQ2MQ40</accession>
<name>A0ABQ2MQ40_9ACTN</name>
<protein>
    <submittedName>
        <fullName evidence="2">Uncharacterized protein</fullName>
    </submittedName>
</protein>
<sequence length="164" mass="18159">MIVALTLPVPVQRLHRQPEPVTGEAPHAGREAVADDRAPGPGAVRQGRAGGAYDGLERRGRRWSAHADEPHTVRAVSARPYGDESRVRVLVHSFNRARALTRLRNLGMRSVYLRGNAEPPTADEITAVLHHPDGLVWRMTPGDDREAWHPIESLLHPSHRVRTG</sequence>
<evidence type="ECO:0000256" key="1">
    <source>
        <dbReference type="SAM" id="MobiDB-lite"/>
    </source>
</evidence>
<gene>
    <name evidence="2" type="ORF">GCM10012287_48200</name>
</gene>
<reference evidence="3" key="1">
    <citation type="journal article" date="2019" name="Int. J. Syst. Evol. Microbiol.">
        <title>The Global Catalogue of Microorganisms (GCM) 10K type strain sequencing project: providing services to taxonomists for standard genome sequencing and annotation.</title>
        <authorList>
            <consortium name="The Broad Institute Genomics Platform"/>
            <consortium name="The Broad Institute Genome Sequencing Center for Infectious Disease"/>
            <person name="Wu L."/>
            <person name="Ma J."/>
        </authorList>
    </citation>
    <scope>NUCLEOTIDE SEQUENCE [LARGE SCALE GENOMIC DNA]</scope>
    <source>
        <strain evidence="3">CGMCC 4.7178</strain>
    </source>
</reference>